<evidence type="ECO:0000313" key="2">
    <source>
        <dbReference type="EMBL" id="WVZ04293.1"/>
    </source>
</evidence>
<keyword evidence="3" id="KW-1185">Reference proteome</keyword>
<feature type="region of interest" description="Disordered" evidence="1">
    <location>
        <begin position="1"/>
        <end position="40"/>
    </location>
</feature>
<organism evidence="2 3">
    <name type="scientific">Vigna mungo</name>
    <name type="common">Black gram</name>
    <name type="synonym">Phaseolus mungo</name>
    <dbReference type="NCBI Taxonomy" id="3915"/>
    <lineage>
        <taxon>Eukaryota</taxon>
        <taxon>Viridiplantae</taxon>
        <taxon>Streptophyta</taxon>
        <taxon>Embryophyta</taxon>
        <taxon>Tracheophyta</taxon>
        <taxon>Spermatophyta</taxon>
        <taxon>Magnoliopsida</taxon>
        <taxon>eudicotyledons</taxon>
        <taxon>Gunneridae</taxon>
        <taxon>Pentapetalae</taxon>
        <taxon>rosids</taxon>
        <taxon>fabids</taxon>
        <taxon>Fabales</taxon>
        <taxon>Fabaceae</taxon>
        <taxon>Papilionoideae</taxon>
        <taxon>50 kb inversion clade</taxon>
        <taxon>NPAAA clade</taxon>
        <taxon>indigoferoid/millettioid clade</taxon>
        <taxon>Phaseoleae</taxon>
        <taxon>Vigna</taxon>
    </lineage>
</organism>
<gene>
    <name evidence="2" type="ORF">V8G54_025099</name>
</gene>
<name>A0AAQ3RT76_VIGMU</name>
<protein>
    <submittedName>
        <fullName evidence="2">Uncharacterized protein</fullName>
    </submittedName>
</protein>
<proteinExistence type="predicted"/>
<evidence type="ECO:0000313" key="3">
    <source>
        <dbReference type="Proteomes" id="UP001374535"/>
    </source>
</evidence>
<sequence>MVKEVTESGSKPSSGKHSASTSSIDNISSKALAPKAPLSEPTSLEQLLSDMHFRFDGKPPLGNDSSLGQSAICNFVRDGRSVCMFVGNDSNLGHFVIVTFWR</sequence>
<reference evidence="2 3" key="1">
    <citation type="journal article" date="2023" name="Life. Sci Alliance">
        <title>Evolutionary insights into 3D genome organization and epigenetic landscape of Vigna mungo.</title>
        <authorList>
            <person name="Junaid A."/>
            <person name="Singh B."/>
            <person name="Bhatia S."/>
        </authorList>
    </citation>
    <scope>NUCLEOTIDE SEQUENCE [LARGE SCALE GENOMIC DNA]</scope>
    <source>
        <strain evidence="2">Urdbean</strain>
    </source>
</reference>
<dbReference type="Proteomes" id="UP001374535">
    <property type="component" value="Chromosome 7"/>
</dbReference>
<dbReference type="EMBL" id="CP144694">
    <property type="protein sequence ID" value="WVZ04293.1"/>
    <property type="molecule type" value="Genomic_DNA"/>
</dbReference>
<feature type="compositionally biased region" description="Polar residues" evidence="1">
    <location>
        <begin position="7"/>
        <end position="17"/>
    </location>
</feature>
<evidence type="ECO:0000256" key="1">
    <source>
        <dbReference type="SAM" id="MobiDB-lite"/>
    </source>
</evidence>
<dbReference type="AlphaFoldDB" id="A0AAQ3RT76"/>
<feature type="compositionally biased region" description="Low complexity" evidence="1">
    <location>
        <begin position="18"/>
        <end position="29"/>
    </location>
</feature>
<accession>A0AAQ3RT76</accession>